<sequence length="154" mass="17723">MLPLPSHTPSLFRAAASALRQPTTFLSTIFQASTAVTPPATLPSNLTQLRTFKKHTWDSDHIGGTGTRSRGRSVVVGNRGPTEAYFQLRRILDESDARGLVRYQSRFERKHDKKRRKRREKEFKLFLGHIKTEVKKAFDLKNRSQIDAKQYKEI</sequence>
<accession>A0AAD5S402</accession>
<dbReference type="AlphaFoldDB" id="A0AAD5S402"/>
<proteinExistence type="predicted"/>
<protein>
    <recommendedName>
        <fullName evidence="3">Ribosomal protein S21</fullName>
    </recommendedName>
</protein>
<evidence type="ECO:0008006" key="3">
    <source>
        <dbReference type="Google" id="ProtNLM"/>
    </source>
</evidence>
<dbReference type="Proteomes" id="UP001212841">
    <property type="component" value="Unassembled WGS sequence"/>
</dbReference>
<gene>
    <name evidence="1" type="ORF">HK097_001968</name>
</gene>
<reference evidence="1" key="1">
    <citation type="submission" date="2020-05" db="EMBL/GenBank/DDBJ databases">
        <title>Phylogenomic resolution of chytrid fungi.</title>
        <authorList>
            <person name="Stajich J.E."/>
            <person name="Amses K."/>
            <person name="Simmons R."/>
            <person name="Seto K."/>
            <person name="Myers J."/>
            <person name="Bonds A."/>
            <person name="Quandt C.A."/>
            <person name="Barry K."/>
            <person name="Liu P."/>
            <person name="Grigoriev I."/>
            <person name="Longcore J.E."/>
            <person name="James T.Y."/>
        </authorList>
    </citation>
    <scope>NUCLEOTIDE SEQUENCE</scope>
    <source>
        <strain evidence="1">JEL0318</strain>
    </source>
</reference>
<evidence type="ECO:0000313" key="2">
    <source>
        <dbReference type="Proteomes" id="UP001212841"/>
    </source>
</evidence>
<evidence type="ECO:0000313" key="1">
    <source>
        <dbReference type="EMBL" id="KAJ3042606.1"/>
    </source>
</evidence>
<comment type="caution">
    <text evidence="1">The sequence shown here is derived from an EMBL/GenBank/DDBJ whole genome shotgun (WGS) entry which is preliminary data.</text>
</comment>
<dbReference type="EMBL" id="JADGJD010001407">
    <property type="protein sequence ID" value="KAJ3042606.1"/>
    <property type="molecule type" value="Genomic_DNA"/>
</dbReference>
<organism evidence="1 2">
    <name type="scientific">Rhizophlyctis rosea</name>
    <dbReference type="NCBI Taxonomy" id="64517"/>
    <lineage>
        <taxon>Eukaryota</taxon>
        <taxon>Fungi</taxon>
        <taxon>Fungi incertae sedis</taxon>
        <taxon>Chytridiomycota</taxon>
        <taxon>Chytridiomycota incertae sedis</taxon>
        <taxon>Chytridiomycetes</taxon>
        <taxon>Rhizophlyctidales</taxon>
        <taxon>Rhizophlyctidaceae</taxon>
        <taxon>Rhizophlyctis</taxon>
    </lineage>
</organism>
<keyword evidence="2" id="KW-1185">Reference proteome</keyword>
<name>A0AAD5S402_9FUNG</name>